<dbReference type="EMBL" id="OC002745">
    <property type="protein sequence ID" value="CAD7262314.1"/>
    <property type="molecule type" value="Genomic_DNA"/>
</dbReference>
<evidence type="ECO:0000313" key="1">
    <source>
        <dbReference type="EMBL" id="CAD7262314.1"/>
    </source>
</evidence>
<accession>A0A7R9AX93</accession>
<dbReference type="AlphaFoldDB" id="A0A7R9AX93"/>
<reference evidence="1" key="1">
    <citation type="submission" date="2020-11" db="EMBL/GenBank/DDBJ databases">
        <authorList>
            <person name="Tran Van P."/>
        </authorList>
    </citation>
    <scope>NUCLEOTIDE SEQUENCE</scope>
</reference>
<gene>
    <name evidence="1" type="ORF">TSIB3V08_LOCUS6430</name>
</gene>
<sequence length="187" mass="20833">MGLYVVFNLYSCAVNESLLKQFEVFVRSCESTDKVELNTTSALANYATEAGLGKVELEEVNPHLRGGRVENHLGKITPQFTRPRFEPRSLRPQQSSFNTTSALANYATEATPSPNNQAVIVRPVISRLALFSSSLYLSFLTTTPFRITLLTERRNEPVASKSQRGVDLRRQIPRTAGVRLILTMLTG</sequence>
<proteinExistence type="predicted"/>
<protein>
    <submittedName>
        <fullName evidence="1">Uncharacterized protein</fullName>
    </submittedName>
</protein>
<name>A0A7R9AX93_TIMSH</name>
<organism evidence="1">
    <name type="scientific">Timema shepardi</name>
    <name type="common">Walking stick</name>
    <dbReference type="NCBI Taxonomy" id="629360"/>
    <lineage>
        <taxon>Eukaryota</taxon>
        <taxon>Metazoa</taxon>
        <taxon>Ecdysozoa</taxon>
        <taxon>Arthropoda</taxon>
        <taxon>Hexapoda</taxon>
        <taxon>Insecta</taxon>
        <taxon>Pterygota</taxon>
        <taxon>Neoptera</taxon>
        <taxon>Polyneoptera</taxon>
        <taxon>Phasmatodea</taxon>
        <taxon>Timematodea</taxon>
        <taxon>Timematoidea</taxon>
        <taxon>Timematidae</taxon>
        <taxon>Timema</taxon>
    </lineage>
</organism>